<accession>A0A4Z2EUG7</accession>
<sequence length="127" mass="12578">MLCTESKAATAVEVIRRRDTGVSWSVSGATEDGEDASPLWSGASGRSGRPSGSPGSPPGGHAEDPSSSGPSSSGPSSSGSSSSGSSSSGPSSSGSSSLLIMWLNSVCFSIATGTRREVRTVTCNCNM</sequence>
<feature type="compositionally biased region" description="Low complexity" evidence="1">
    <location>
        <begin position="41"/>
        <end position="54"/>
    </location>
</feature>
<name>A0A4Z2EUG7_9TELE</name>
<evidence type="ECO:0000256" key="1">
    <source>
        <dbReference type="SAM" id="MobiDB-lite"/>
    </source>
</evidence>
<reference evidence="2 3" key="1">
    <citation type="submission" date="2019-03" db="EMBL/GenBank/DDBJ databases">
        <title>First draft genome of Liparis tanakae, snailfish: a comprehensive survey of snailfish specific genes.</title>
        <authorList>
            <person name="Kim W."/>
            <person name="Song I."/>
            <person name="Jeong J.-H."/>
            <person name="Kim D."/>
            <person name="Kim S."/>
            <person name="Ryu S."/>
            <person name="Song J.Y."/>
            <person name="Lee S.K."/>
        </authorList>
    </citation>
    <scope>NUCLEOTIDE SEQUENCE [LARGE SCALE GENOMIC DNA]</scope>
    <source>
        <tissue evidence="2">Muscle</tissue>
    </source>
</reference>
<dbReference type="AlphaFoldDB" id="A0A4Z2EUG7"/>
<proteinExistence type="predicted"/>
<evidence type="ECO:0000313" key="2">
    <source>
        <dbReference type="EMBL" id="TNN32024.1"/>
    </source>
</evidence>
<dbReference type="Proteomes" id="UP000314294">
    <property type="component" value="Unassembled WGS sequence"/>
</dbReference>
<feature type="region of interest" description="Disordered" evidence="1">
    <location>
        <begin position="1"/>
        <end position="95"/>
    </location>
</feature>
<protein>
    <submittedName>
        <fullName evidence="2">Uncharacterized protein</fullName>
    </submittedName>
</protein>
<evidence type="ECO:0000313" key="3">
    <source>
        <dbReference type="Proteomes" id="UP000314294"/>
    </source>
</evidence>
<feature type="compositionally biased region" description="Low complexity" evidence="1">
    <location>
        <begin position="65"/>
        <end position="95"/>
    </location>
</feature>
<gene>
    <name evidence="2" type="ORF">EYF80_057817</name>
</gene>
<comment type="caution">
    <text evidence="2">The sequence shown here is derived from an EMBL/GenBank/DDBJ whole genome shotgun (WGS) entry which is preliminary data.</text>
</comment>
<dbReference type="EMBL" id="SRLO01002976">
    <property type="protein sequence ID" value="TNN32024.1"/>
    <property type="molecule type" value="Genomic_DNA"/>
</dbReference>
<organism evidence="2 3">
    <name type="scientific">Liparis tanakae</name>
    <name type="common">Tanaka's snailfish</name>
    <dbReference type="NCBI Taxonomy" id="230148"/>
    <lineage>
        <taxon>Eukaryota</taxon>
        <taxon>Metazoa</taxon>
        <taxon>Chordata</taxon>
        <taxon>Craniata</taxon>
        <taxon>Vertebrata</taxon>
        <taxon>Euteleostomi</taxon>
        <taxon>Actinopterygii</taxon>
        <taxon>Neopterygii</taxon>
        <taxon>Teleostei</taxon>
        <taxon>Neoteleostei</taxon>
        <taxon>Acanthomorphata</taxon>
        <taxon>Eupercaria</taxon>
        <taxon>Perciformes</taxon>
        <taxon>Cottioidei</taxon>
        <taxon>Cottales</taxon>
        <taxon>Liparidae</taxon>
        <taxon>Liparis</taxon>
    </lineage>
</organism>
<keyword evidence="3" id="KW-1185">Reference proteome</keyword>